<dbReference type="EMBL" id="JPQZ01000028">
    <property type="protein sequence ID" value="KKO75219.1"/>
    <property type="molecule type" value="Genomic_DNA"/>
</dbReference>
<accession>A0A0F9ZC39</accession>
<dbReference type="VEuPathDB" id="MicrosporidiaDB:NCER_101792"/>
<dbReference type="AlphaFoldDB" id="A0A0F9ZC39"/>
<dbReference type="VEuPathDB" id="MicrosporidiaDB:G9O61_00g007530"/>
<proteinExistence type="predicted"/>
<evidence type="ECO:0000313" key="2">
    <source>
        <dbReference type="Proteomes" id="UP000034350"/>
    </source>
</evidence>
<dbReference type="RefSeq" id="XP_024330961.1">
    <property type="nucleotide sequence ID" value="XM_024474940.1"/>
</dbReference>
<comment type="caution">
    <text evidence="1">The sequence shown here is derived from an EMBL/GenBank/DDBJ whole genome shotgun (WGS) entry which is preliminary data.</text>
</comment>
<gene>
    <name evidence="1" type="ORF">AAJ76_2800047010</name>
</gene>
<organism evidence="1 2">
    <name type="scientific">Vairimorpha ceranae</name>
    <dbReference type="NCBI Taxonomy" id="40302"/>
    <lineage>
        <taxon>Eukaryota</taxon>
        <taxon>Fungi</taxon>
        <taxon>Fungi incertae sedis</taxon>
        <taxon>Microsporidia</taxon>
        <taxon>Nosematidae</taxon>
        <taxon>Vairimorpha</taxon>
    </lineage>
</organism>
<keyword evidence="2" id="KW-1185">Reference proteome</keyword>
<dbReference type="Proteomes" id="UP000034350">
    <property type="component" value="Unassembled WGS sequence"/>
</dbReference>
<protein>
    <submittedName>
        <fullName evidence="1">Uncharacterized protein</fullName>
    </submittedName>
</protein>
<sequence length="293" mass="35524">MDKEYFLHKMVLSPPFLFRRLKGNLKYEGRRNIPCLPICCNLKLHKLECTNKQYKHCKILGYNFNGMTKTSTFHTKKQDLNNPKFTLTCFSCYESTVLYFYLYNSNSFKIFKLVVNLCNLPRENIIEIENDKDILFIMYTITDRCKLHYNVSCDKIIDFSHIKRQYIESKFQDDYINYNFTFYSQNYKRHRNNLESKLNNSKFIKANSCTSIINIHDNYLSYHFCKNINSCYRDTMIKWNHLRFTSNLCTVDLIIKFTNEFIEQKDKLEFIYLFLYKRIIKKKDFIFIIQQCV</sequence>
<dbReference type="GeneID" id="36319869"/>
<dbReference type="VEuPathDB" id="MicrosporidiaDB:AAJ76_2800047010"/>
<evidence type="ECO:0000313" key="1">
    <source>
        <dbReference type="EMBL" id="KKO75219.1"/>
    </source>
</evidence>
<reference evidence="1 2" key="1">
    <citation type="journal article" date="2015" name="Environ. Microbiol.">
        <title>Genome analyses suggest the presence of polyploidy and recent human-driven expansions in eight global populations of the honeybee pathogen Nosema ceranae.</title>
        <authorList>
            <person name="Pelin A."/>
            <person name="Selman M."/>
            <person name="Aris-Brosou S."/>
            <person name="Farinelli L."/>
            <person name="Corradi N."/>
        </authorList>
    </citation>
    <scope>NUCLEOTIDE SEQUENCE [LARGE SCALE GENOMIC DNA]</scope>
    <source>
        <strain evidence="1 2">PA08 1199</strain>
    </source>
</reference>
<name>A0A0F9ZC39_9MICR</name>